<dbReference type="Proteomes" id="UP000326924">
    <property type="component" value="Unassembled WGS sequence"/>
</dbReference>
<feature type="compositionally biased region" description="Basic residues" evidence="1">
    <location>
        <begin position="54"/>
        <end position="71"/>
    </location>
</feature>
<feature type="compositionally biased region" description="Basic residues" evidence="1">
    <location>
        <begin position="112"/>
        <end position="121"/>
    </location>
</feature>
<dbReference type="InParanoid" id="A0A5J5EHJ0"/>
<feature type="region of interest" description="Disordered" evidence="1">
    <location>
        <begin position="26"/>
        <end position="157"/>
    </location>
</feature>
<protein>
    <submittedName>
        <fullName evidence="2">Uncharacterized protein</fullName>
    </submittedName>
</protein>
<evidence type="ECO:0000256" key="1">
    <source>
        <dbReference type="SAM" id="MobiDB-lite"/>
    </source>
</evidence>
<evidence type="ECO:0000313" key="2">
    <source>
        <dbReference type="EMBL" id="KAA8894376.1"/>
    </source>
</evidence>
<feature type="region of interest" description="Disordered" evidence="1">
    <location>
        <begin position="236"/>
        <end position="269"/>
    </location>
</feature>
<comment type="caution">
    <text evidence="2">The sequence shown here is derived from an EMBL/GenBank/DDBJ whole genome shotgun (WGS) entry which is preliminary data.</text>
</comment>
<proteinExistence type="predicted"/>
<organism evidence="2 3">
    <name type="scientific">Sphaerosporella brunnea</name>
    <dbReference type="NCBI Taxonomy" id="1250544"/>
    <lineage>
        <taxon>Eukaryota</taxon>
        <taxon>Fungi</taxon>
        <taxon>Dikarya</taxon>
        <taxon>Ascomycota</taxon>
        <taxon>Pezizomycotina</taxon>
        <taxon>Pezizomycetes</taxon>
        <taxon>Pezizales</taxon>
        <taxon>Pyronemataceae</taxon>
        <taxon>Sphaerosporella</taxon>
    </lineage>
</organism>
<gene>
    <name evidence="2" type="ORF">FN846DRAFT_419111</name>
</gene>
<sequence length="269" mass="30713">MMRLQRQHWFVQLAKTPLESCDAAENQALTATTPASTNPQASKPGSNVTSRWRPWNRLRRERRRRRRRRRPPPPPPRSPRRNRQAPRGARLSPADVRFGRQPGVRFPESPRTNHRGTRPHGGRPESRPRSRENSPSRVRKSIAKPLQPAATSVVERGPRLDSFRPRLDSFRRTWRTPQSRWERCADSFPVLATGVDERRCRPRANPVGYRQPSKNVTACCCCTLEMTVFWFKGSSPPWSSRVTRHESPASGTRTSSYGLPSASGTHTSS</sequence>
<name>A0A5J5EHJ0_9PEZI</name>
<keyword evidence="3" id="KW-1185">Reference proteome</keyword>
<accession>A0A5J5EHJ0</accession>
<feature type="compositionally biased region" description="Basic and acidic residues" evidence="1">
    <location>
        <begin position="122"/>
        <end position="134"/>
    </location>
</feature>
<feature type="compositionally biased region" description="Polar residues" evidence="1">
    <location>
        <begin position="27"/>
        <end position="50"/>
    </location>
</feature>
<reference evidence="2 3" key="1">
    <citation type="submission" date="2019-09" db="EMBL/GenBank/DDBJ databases">
        <title>Draft genome of the ectomycorrhizal ascomycete Sphaerosporella brunnea.</title>
        <authorList>
            <consortium name="DOE Joint Genome Institute"/>
            <person name="Benucci G.M."/>
            <person name="Marozzi G."/>
            <person name="Antonielli L."/>
            <person name="Sanchez S."/>
            <person name="Marco P."/>
            <person name="Wang X."/>
            <person name="Falini L.B."/>
            <person name="Barry K."/>
            <person name="Haridas S."/>
            <person name="Lipzen A."/>
            <person name="Labutti K."/>
            <person name="Grigoriev I.V."/>
            <person name="Murat C."/>
            <person name="Martin F."/>
            <person name="Albertini E."/>
            <person name="Donnini D."/>
            <person name="Bonito G."/>
        </authorList>
    </citation>
    <scope>NUCLEOTIDE SEQUENCE [LARGE SCALE GENOMIC DNA]</scope>
    <source>
        <strain evidence="2 3">Sb_GMNB300</strain>
    </source>
</reference>
<dbReference type="AlphaFoldDB" id="A0A5J5EHJ0"/>
<dbReference type="EMBL" id="VXIS01000344">
    <property type="protein sequence ID" value="KAA8894376.1"/>
    <property type="molecule type" value="Genomic_DNA"/>
</dbReference>
<evidence type="ECO:0000313" key="3">
    <source>
        <dbReference type="Proteomes" id="UP000326924"/>
    </source>
</evidence>
<feature type="compositionally biased region" description="Polar residues" evidence="1">
    <location>
        <begin position="249"/>
        <end position="269"/>
    </location>
</feature>